<keyword evidence="2" id="KW-1185">Reference proteome</keyword>
<dbReference type="GO" id="GO:0003677">
    <property type="term" value="F:DNA binding"/>
    <property type="evidence" value="ECO:0007669"/>
    <property type="project" value="InterPro"/>
</dbReference>
<organism evidence="1 2">
    <name type="scientific">Blastochloris sulfoviridis</name>
    <dbReference type="NCBI Taxonomy" id="50712"/>
    <lineage>
        <taxon>Bacteria</taxon>
        <taxon>Pseudomonadati</taxon>
        <taxon>Pseudomonadota</taxon>
        <taxon>Alphaproteobacteria</taxon>
        <taxon>Hyphomicrobiales</taxon>
        <taxon>Blastochloridaceae</taxon>
        <taxon>Blastochloris</taxon>
    </lineage>
</organism>
<comment type="caution">
    <text evidence="1">The sequence shown here is derived from an EMBL/GenBank/DDBJ whole genome shotgun (WGS) entry which is preliminary data.</text>
</comment>
<dbReference type="OrthoDB" id="7869995at2"/>
<dbReference type="EMBL" id="VWPL01000039">
    <property type="protein sequence ID" value="KAA5597131.1"/>
    <property type="molecule type" value="Genomic_DNA"/>
</dbReference>
<reference evidence="1 2" key="1">
    <citation type="submission" date="2019-09" db="EMBL/GenBank/DDBJ databases">
        <title>Draft Whole-Genome sequence of Blastochloris sulfoviridis DSM 729.</title>
        <authorList>
            <person name="Meyer T.E."/>
            <person name="Kyndt J.A."/>
        </authorList>
    </citation>
    <scope>NUCLEOTIDE SEQUENCE [LARGE SCALE GENOMIC DNA]</scope>
    <source>
        <strain evidence="1 2">DSM 729</strain>
    </source>
</reference>
<dbReference type="AlphaFoldDB" id="A0A5M6HMT2"/>
<proteinExistence type="predicted"/>
<gene>
    <name evidence="1" type="ORF">F1193_15115</name>
</gene>
<dbReference type="InterPro" id="IPR010982">
    <property type="entry name" value="Lambda_DNA-bd_dom_sf"/>
</dbReference>
<dbReference type="RefSeq" id="WP_150098635.1">
    <property type="nucleotide sequence ID" value="NZ_VWPL01000039.1"/>
</dbReference>
<sequence length="61" mass="6618">MRAKPTSPPLTLEDAIEIWQRRKNGVAQHTLAASLGVNPGRISEVLTGKKFPEAQHLADGN</sequence>
<evidence type="ECO:0008006" key="3">
    <source>
        <dbReference type="Google" id="ProtNLM"/>
    </source>
</evidence>
<protein>
    <recommendedName>
        <fullName evidence="3">Helix-turn-helix transcriptional regulator</fullName>
    </recommendedName>
</protein>
<dbReference type="SUPFAM" id="SSF47413">
    <property type="entry name" value="lambda repressor-like DNA-binding domains"/>
    <property type="match status" value="1"/>
</dbReference>
<evidence type="ECO:0000313" key="2">
    <source>
        <dbReference type="Proteomes" id="UP000323886"/>
    </source>
</evidence>
<dbReference type="Proteomes" id="UP000323886">
    <property type="component" value="Unassembled WGS sequence"/>
</dbReference>
<accession>A0A5M6HMT2</accession>
<name>A0A5M6HMT2_9HYPH</name>
<evidence type="ECO:0000313" key="1">
    <source>
        <dbReference type="EMBL" id="KAA5597131.1"/>
    </source>
</evidence>